<dbReference type="InterPro" id="IPR005872">
    <property type="entry name" value="SUI1_arc_bac"/>
</dbReference>
<dbReference type="Proteomes" id="UP000319976">
    <property type="component" value="Chromosome"/>
</dbReference>
<dbReference type="OrthoDB" id="9792915at2"/>
<dbReference type="Gene3D" id="3.30.780.10">
    <property type="entry name" value="SUI1-like domain"/>
    <property type="match status" value="1"/>
</dbReference>
<dbReference type="InterPro" id="IPR001950">
    <property type="entry name" value="SUI1"/>
</dbReference>
<gene>
    <name evidence="4" type="ORF">V22_15360</name>
</gene>
<organism evidence="4 5">
    <name type="scientific">Calycomorphotria hydatis</name>
    <dbReference type="NCBI Taxonomy" id="2528027"/>
    <lineage>
        <taxon>Bacteria</taxon>
        <taxon>Pseudomonadati</taxon>
        <taxon>Planctomycetota</taxon>
        <taxon>Planctomycetia</taxon>
        <taxon>Planctomycetales</taxon>
        <taxon>Planctomycetaceae</taxon>
        <taxon>Calycomorphotria</taxon>
    </lineage>
</organism>
<proteinExistence type="predicted"/>
<dbReference type="PIRSF" id="PIRSF037511">
    <property type="entry name" value="Transl_init_SUI1_pro"/>
    <property type="match status" value="1"/>
</dbReference>
<dbReference type="GO" id="GO:0003743">
    <property type="term" value="F:translation initiation factor activity"/>
    <property type="evidence" value="ECO:0007669"/>
    <property type="project" value="UniProtKB-KW"/>
</dbReference>
<dbReference type="GO" id="GO:0006417">
    <property type="term" value="P:regulation of translation"/>
    <property type="evidence" value="ECO:0007669"/>
    <property type="project" value="UniProtKB-KW"/>
</dbReference>
<dbReference type="CDD" id="cd11567">
    <property type="entry name" value="YciH_like"/>
    <property type="match status" value="1"/>
</dbReference>
<sequence length="114" mass="12689">MRLFEGTVFDRPPRCENCDQLESECICPPPEKEPFTPQTRTARIMVEKRKRGKVVTVIRGLIERDDELPQLLSKLKATCGAGGTLDGCTLEIQGNQADKVHSTMAALGYRVAKK</sequence>
<evidence type="ECO:0000256" key="1">
    <source>
        <dbReference type="ARBA" id="ARBA00022845"/>
    </source>
</evidence>
<dbReference type="KEGG" id="chya:V22_15360"/>
<name>A0A517T7E7_9PLAN</name>
<dbReference type="SUPFAM" id="SSF55159">
    <property type="entry name" value="eIF1-like"/>
    <property type="match status" value="1"/>
</dbReference>
<keyword evidence="4" id="KW-0396">Initiation factor</keyword>
<keyword evidence="5" id="KW-1185">Reference proteome</keyword>
<evidence type="ECO:0000313" key="4">
    <source>
        <dbReference type="EMBL" id="QDT64304.1"/>
    </source>
</evidence>
<evidence type="ECO:0000256" key="2">
    <source>
        <dbReference type="ARBA" id="ARBA00022917"/>
    </source>
</evidence>
<feature type="domain" description="SUI1" evidence="3">
    <location>
        <begin position="42"/>
        <end position="108"/>
    </location>
</feature>
<evidence type="ECO:0000259" key="3">
    <source>
        <dbReference type="PROSITE" id="PS50296"/>
    </source>
</evidence>
<dbReference type="PROSITE" id="PS50296">
    <property type="entry name" value="SUI1"/>
    <property type="match status" value="1"/>
</dbReference>
<keyword evidence="2" id="KW-0648">Protein biosynthesis</keyword>
<accession>A0A517T7E7</accession>
<dbReference type="Pfam" id="PF01253">
    <property type="entry name" value="SUI1"/>
    <property type="match status" value="1"/>
</dbReference>
<protein>
    <submittedName>
        <fullName evidence="4">Translation initiation factor Sui1</fullName>
    </submittedName>
</protein>
<dbReference type="AlphaFoldDB" id="A0A517T7E7"/>
<dbReference type="RefSeq" id="WP_145261351.1">
    <property type="nucleotide sequence ID" value="NZ_CP036316.1"/>
</dbReference>
<evidence type="ECO:0000313" key="5">
    <source>
        <dbReference type="Proteomes" id="UP000319976"/>
    </source>
</evidence>
<dbReference type="InterPro" id="IPR036877">
    <property type="entry name" value="SUI1_dom_sf"/>
</dbReference>
<reference evidence="4 5" key="1">
    <citation type="submission" date="2019-02" db="EMBL/GenBank/DDBJ databases">
        <title>Deep-cultivation of Planctomycetes and their phenomic and genomic characterization uncovers novel biology.</title>
        <authorList>
            <person name="Wiegand S."/>
            <person name="Jogler M."/>
            <person name="Boedeker C."/>
            <person name="Pinto D."/>
            <person name="Vollmers J."/>
            <person name="Rivas-Marin E."/>
            <person name="Kohn T."/>
            <person name="Peeters S.H."/>
            <person name="Heuer A."/>
            <person name="Rast P."/>
            <person name="Oberbeckmann S."/>
            <person name="Bunk B."/>
            <person name="Jeske O."/>
            <person name="Meyerdierks A."/>
            <person name="Storesund J.E."/>
            <person name="Kallscheuer N."/>
            <person name="Luecker S."/>
            <person name="Lage O.M."/>
            <person name="Pohl T."/>
            <person name="Merkel B.J."/>
            <person name="Hornburger P."/>
            <person name="Mueller R.-W."/>
            <person name="Bruemmer F."/>
            <person name="Labrenz M."/>
            <person name="Spormann A.M."/>
            <person name="Op den Camp H."/>
            <person name="Overmann J."/>
            <person name="Amann R."/>
            <person name="Jetten M.S.M."/>
            <person name="Mascher T."/>
            <person name="Medema M.H."/>
            <person name="Devos D.P."/>
            <person name="Kaster A.-K."/>
            <person name="Ovreas L."/>
            <person name="Rohde M."/>
            <person name="Galperin M.Y."/>
            <person name="Jogler C."/>
        </authorList>
    </citation>
    <scope>NUCLEOTIDE SEQUENCE [LARGE SCALE GENOMIC DNA]</scope>
    <source>
        <strain evidence="4 5">V22</strain>
    </source>
</reference>
<keyword evidence="1" id="KW-0810">Translation regulation</keyword>
<dbReference type="EMBL" id="CP036316">
    <property type="protein sequence ID" value="QDT64304.1"/>
    <property type="molecule type" value="Genomic_DNA"/>
</dbReference>